<protein>
    <submittedName>
        <fullName evidence="1">Uncharacterized protein</fullName>
    </submittedName>
</protein>
<keyword evidence="2" id="KW-1185">Reference proteome</keyword>
<accession>A0AAN8CQU9</accession>
<dbReference type="AlphaFoldDB" id="A0AAN8CQU9"/>
<evidence type="ECO:0000313" key="1">
    <source>
        <dbReference type="EMBL" id="KAK5908240.1"/>
    </source>
</evidence>
<proteinExistence type="predicted"/>
<evidence type="ECO:0000313" key="2">
    <source>
        <dbReference type="Proteomes" id="UP001331515"/>
    </source>
</evidence>
<organism evidence="1 2">
    <name type="scientific">Champsocephalus gunnari</name>
    <name type="common">Mackerel icefish</name>
    <dbReference type="NCBI Taxonomy" id="52237"/>
    <lineage>
        <taxon>Eukaryota</taxon>
        <taxon>Metazoa</taxon>
        <taxon>Chordata</taxon>
        <taxon>Craniata</taxon>
        <taxon>Vertebrata</taxon>
        <taxon>Euteleostomi</taxon>
        <taxon>Actinopterygii</taxon>
        <taxon>Neopterygii</taxon>
        <taxon>Teleostei</taxon>
        <taxon>Neoteleostei</taxon>
        <taxon>Acanthomorphata</taxon>
        <taxon>Eupercaria</taxon>
        <taxon>Perciformes</taxon>
        <taxon>Notothenioidei</taxon>
        <taxon>Channichthyidae</taxon>
        <taxon>Champsocephalus</taxon>
    </lineage>
</organism>
<dbReference type="Proteomes" id="UP001331515">
    <property type="component" value="Unassembled WGS sequence"/>
</dbReference>
<name>A0AAN8CQU9_CHAGU</name>
<dbReference type="PROSITE" id="PS51257">
    <property type="entry name" value="PROKAR_LIPOPROTEIN"/>
    <property type="match status" value="1"/>
</dbReference>
<reference evidence="1 2" key="1">
    <citation type="journal article" date="2023" name="Mol. Biol. Evol.">
        <title>Genomics of Secondarily Temperate Adaptation in the Only Non-Antarctic Icefish.</title>
        <authorList>
            <person name="Rivera-Colon A.G."/>
            <person name="Rayamajhi N."/>
            <person name="Minhas B.F."/>
            <person name="Madrigal G."/>
            <person name="Bilyk K.T."/>
            <person name="Yoon V."/>
            <person name="Hune M."/>
            <person name="Gregory S."/>
            <person name="Cheng C.H.C."/>
            <person name="Catchen J.M."/>
        </authorList>
    </citation>
    <scope>NUCLEOTIDE SEQUENCE [LARGE SCALE GENOMIC DNA]</scope>
    <source>
        <tissue evidence="1">White muscle</tissue>
    </source>
</reference>
<comment type="caution">
    <text evidence="1">The sequence shown here is derived from an EMBL/GenBank/DDBJ whole genome shotgun (WGS) entry which is preliminary data.</text>
</comment>
<sequence>MEGRRRKGKNVLGGWNLGAGGCRGDVIGPEQEASEKQVSLFILILFAVPLGAGGGGGLAVGQGKGCWEMAKDAKQAPPPTLEAHIFVLRNLVCCQRPHFGSMA</sequence>
<dbReference type="EMBL" id="JAURVH010001529">
    <property type="protein sequence ID" value="KAK5908240.1"/>
    <property type="molecule type" value="Genomic_DNA"/>
</dbReference>
<gene>
    <name evidence="1" type="ORF">CgunFtcFv8_016315</name>
</gene>